<protein>
    <submittedName>
        <fullName evidence="2">Uncharacterized protein</fullName>
    </submittedName>
</protein>
<organism evidence="2 3">
    <name type="scientific">Plantactinospora solaniradicis</name>
    <dbReference type="NCBI Taxonomy" id="1723736"/>
    <lineage>
        <taxon>Bacteria</taxon>
        <taxon>Bacillati</taxon>
        <taxon>Actinomycetota</taxon>
        <taxon>Actinomycetes</taxon>
        <taxon>Micromonosporales</taxon>
        <taxon>Micromonosporaceae</taxon>
        <taxon>Plantactinospora</taxon>
    </lineage>
</organism>
<dbReference type="Proteomes" id="UP001596203">
    <property type="component" value="Unassembled WGS sequence"/>
</dbReference>
<evidence type="ECO:0000256" key="1">
    <source>
        <dbReference type="SAM" id="SignalP"/>
    </source>
</evidence>
<dbReference type="EMBL" id="JBHSPR010000020">
    <property type="protein sequence ID" value="MFC6019838.1"/>
    <property type="molecule type" value="Genomic_DNA"/>
</dbReference>
<evidence type="ECO:0000313" key="3">
    <source>
        <dbReference type="Proteomes" id="UP001596203"/>
    </source>
</evidence>
<accession>A0ABW1KHF8</accession>
<comment type="caution">
    <text evidence="2">The sequence shown here is derived from an EMBL/GenBank/DDBJ whole genome shotgun (WGS) entry which is preliminary data.</text>
</comment>
<evidence type="ECO:0000313" key="2">
    <source>
        <dbReference type="EMBL" id="MFC6019838.1"/>
    </source>
</evidence>
<proteinExistence type="predicted"/>
<name>A0ABW1KHF8_9ACTN</name>
<sequence>MKRRVFATIASTTILTLLAVFGIGSAAHAKVTEFCNMPFSKAGFACFYSDGDWFKVGDNYADGLRAVVVWVTDYGRRGECHDADGASNGYTWCNFDLAEDRIVFFSVVARNGADGADQYPSNVVLAYTSGR</sequence>
<reference evidence="3" key="1">
    <citation type="journal article" date="2019" name="Int. J. Syst. Evol. Microbiol.">
        <title>The Global Catalogue of Microorganisms (GCM) 10K type strain sequencing project: providing services to taxonomists for standard genome sequencing and annotation.</title>
        <authorList>
            <consortium name="The Broad Institute Genomics Platform"/>
            <consortium name="The Broad Institute Genome Sequencing Center for Infectious Disease"/>
            <person name="Wu L."/>
            <person name="Ma J."/>
        </authorList>
    </citation>
    <scope>NUCLEOTIDE SEQUENCE [LARGE SCALE GENOMIC DNA]</scope>
    <source>
        <strain evidence="3">ZS-35-S2</strain>
    </source>
</reference>
<keyword evidence="1" id="KW-0732">Signal</keyword>
<dbReference type="RefSeq" id="WP_377426170.1">
    <property type="nucleotide sequence ID" value="NZ_JBHSPR010000020.1"/>
</dbReference>
<gene>
    <name evidence="2" type="ORF">ACFP2T_26990</name>
</gene>
<feature type="signal peptide" evidence="1">
    <location>
        <begin position="1"/>
        <end position="29"/>
    </location>
</feature>
<feature type="chain" id="PRO_5046872006" evidence="1">
    <location>
        <begin position="30"/>
        <end position="131"/>
    </location>
</feature>
<keyword evidence="3" id="KW-1185">Reference proteome</keyword>